<sequence>MMFAHGRDPRTGKPLSAPGGAGGGGSALAHARGGVGGCDDSGGCDMRNLCNPLTQELNLRNMYACVRCHRTHLCDLRHDCVVVHTQDGSVCAKTGLTYSSVFPGGRGDVLEPVSEPHVDEINMVGVVMSYVYTYLTRNAEHYADVIQSVIDDGWFNKSTEDAIYFTFDRVFRHPNSLQKIPLSVVGQLFVQLVIGVHARVTKYDATVIKVSRRKREDGLLKRMRFEYGNAPAFRAGRR</sequence>
<reference evidence="2 3" key="10">
    <citation type="journal article" date="2000" name="Virus Res.">
        <title>Rat cytomegalovirus R89 is a highly conserved gene which expresses a spliced transcript.</title>
        <authorList>
            <person name="Gruijthuijsen Y.K."/>
            <person name="Beuken E."/>
            <person name="Bruggeman C.A."/>
            <person name="Vink C."/>
        </authorList>
    </citation>
    <scope>NUCLEOTIDE SEQUENCE [LARGE SCALE GENOMIC DNA]</scope>
    <source>
        <strain evidence="2 3">Maastricht</strain>
    </source>
</reference>
<reference evidence="2 3" key="8">
    <citation type="journal article" date="2000" name="J. Virol.">
        <title>The r144 major histocompatibility complex class I-like gene of rat cytomegalovirus is dispensable for both acute and long-term infection in the immunocompromised host.</title>
        <authorList>
            <person name="Beisser P.S."/>
            <person name="Kloover J.S."/>
            <person name="Grauls G.E."/>
            <person name="Blok M.J."/>
            <person name="Bruggeman C.A."/>
            <person name="Vink C."/>
        </authorList>
    </citation>
    <scope>NUCLEOTIDE SEQUENCE [LARGE SCALE GENOMIC DNA]</scope>
    <source>
        <strain evidence="2 3">Maastricht</strain>
    </source>
</reference>
<dbReference type="Pfam" id="PF03048">
    <property type="entry name" value="Herpes_UL92"/>
    <property type="match status" value="1"/>
</dbReference>
<organism evidence="2 3">
    <name type="scientific">Rat cytomegalovirus (strain Maastricht)</name>
    <dbReference type="NCBI Taxonomy" id="79700"/>
    <lineage>
        <taxon>Viruses</taxon>
        <taxon>Duplodnaviria</taxon>
        <taxon>Heunggongvirae</taxon>
        <taxon>Peploviricota</taxon>
        <taxon>Herviviricetes</taxon>
        <taxon>Herpesvirales</taxon>
        <taxon>Orthoherpesviridae</taxon>
        <taxon>Betaherpesvirinae</taxon>
        <taxon>Muromegalovirus</taxon>
        <taxon>Muromegalovirus muridbeta2</taxon>
        <taxon>Murid betaherpesvirus 2</taxon>
    </lineage>
</organism>
<reference evidence="2 3" key="9">
    <citation type="journal article" date="2000" name="J. Virol.">
        <title>Complete DNA sequence of the rat cytomegalovirus genome.</title>
        <authorList>
            <person name="Vink C."/>
            <person name="Beuken E."/>
            <person name="Bruggeman C.A."/>
        </authorList>
    </citation>
    <scope>NUCLEOTIDE SEQUENCE [LARGE SCALE GENOMIC DNA]</scope>
    <source>
        <strain evidence="2 3">Maastricht</strain>
    </source>
</reference>
<organismHost>
    <name type="scientific">Rattus</name>
    <name type="common">rats</name>
    <dbReference type="NCBI Taxonomy" id="10114"/>
</organismHost>
<keyword evidence="3" id="KW-1185">Reference proteome</keyword>
<dbReference type="EMBL" id="AF232689">
    <property type="protein sequence ID" value="AAF99180.1"/>
    <property type="molecule type" value="Genomic_DNA"/>
</dbReference>
<reference evidence="2 3" key="3">
    <citation type="journal article" date="1997" name="J. Gen. Virol.">
        <title>Cloning and functional characterization of the origin of lytic-phase DNA replication of rat cytomegalovirus.</title>
        <authorList>
            <person name="Vink C."/>
            <person name="Beuken E."/>
            <person name="Bruggeman C.A."/>
        </authorList>
    </citation>
    <scope>NUCLEOTIDE SEQUENCE [LARGE SCALE GENOMIC DNA]</scope>
    <source>
        <strain evidence="2 3">Maastricht</strain>
    </source>
</reference>
<reference evidence="2 3" key="2">
    <citation type="journal article" date="1996" name="J. Virol.">
        <title>Structure of the rat cytomegalovirus genome termini.</title>
        <authorList>
            <person name="Vink C."/>
            <person name="Beuken E."/>
            <person name="Bruggeman C.A."/>
        </authorList>
    </citation>
    <scope>NUCLEOTIDE SEQUENCE [LARGE SCALE GENOMIC DNA]</scope>
    <source>
        <strain evidence="2 3">Maastricht</strain>
    </source>
</reference>
<evidence type="ECO:0000313" key="3">
    <source>
        <dbReference type="Proteomes" id="UP000008288"/>
    </source>
</evidence>
<evidence type="ECO:0000313" key="2">
    <source>
        <dbReference type="EMBL" id="AAF99180.1"/>
    </source>
</evidence>
<reference evidence="2 3" key="4">
    <citation type="journal article" date="1998" name="J. Virol.">
        <title>The R33 G protein-coupled receptor gene of rat cytomegalovirus plays an essential role in the pathogenesis of viral infection.</title>
        <authorList>
            <person name="Beisser P.S."/>
            <person name="Vink C."/>
            <person name="Van Dam J.G."/>
            <person name="Grauls G."/>
            <person name="Vanherle S.J."/>
            <person name="Bruggeman C.A."/>
        </authorList>
    </citation>
    <scope>NUCLEOTIDE SEQUENCE [LARGE SCALE GENOMIC DNA]</scope>
    <source>
        <strain evidence="2 3">Maastricht</strain>
    </source>
</reference>
<dbReference type="OrthoDB" id="13102at10239"/>
<feature type="region of interest" description="Disordered" evidence="1">
    <location>
        <begin position="1"/>
        <end position="26"/>
    </location>
</feature>
<proteinExistence type="predicted"/>
<dbReference type="GeneID" id="940398"/>
<accession>Q9DWB0</accession>
<dbReference type="RefSeq" id="NP_064191.1">
    <property type="nucleotide sequence ID" value="NC_002512.2"/>
</dbReference>
<reference evidence="2 3" key="7">
    <citation type="journal article" date="1999" name="J. Virol.">
        <title>Deletion of the R78 G protein-coupled receptor gene from rat cytomegalovirus results in an attenuated, syncytium-inducing mutant strain.</title>
        <authorList>
            <person name="Beisser P.S."/>
            <person name="Grauls G."/>
            <person name="Bruggeman C.A."/>
            <person name="Vink C."/>
        </authorList>
    </citation>
    <scope>NUCLEOTIDE SEQUENCE [LARGE SCALE GENOMIC DNA]</scope>
    <source>
        <strain evidence="2 3">Maastricht</strain>
    </source>
</reference>
<reference evidence="2 3" key="5">
    <citation type="journal article" date="1998" name="Virology">
        <title>The Maastricht strain and England strain of rat cytomegalovirus represent different betaherpesvirus species rather than strains.</title>
        <authorList>
            <person name="Beisser P.S."/>
            <person name="Kaptein S.J."/>
            <person name="Beuken E."/>
            <person name="Bruggeman C.A."/>
            <person name="Vink C."/>
        </authorList>
    </citation>
    <scope>NUCLEOTIDE SEQUENCE [LARGE SCALE GENOMIC DNA]</scope>
    <source>
        <strain evidence="2 3">Maastricht</strain>
    </source>
</reference>
<reference evidence="2 3" key="6">
    <citation type="journal article" date="1999" name="J. Gen. Virol.">
        <title>The rat cytomegalovirus R32 gene encodes a virion-associated protein that elicits a strong humoral immune response in infected rats.</title>
        <authorList>
            <person name="Beuken E."/>
            <person name="Grauls G."/>
            <person name="Bruggeman C.A."/>
            <person name="Vink C."/>
        </authorList>
    </citation>
    <scope>NUCLEOTIDE SEQUENCE [LARGE SCALE GENOMIC DNA]</scope>
    <source>
        <strain evidence="2 3">Maastricht</strain>
    </source>
</reference>
<evidence type="ECO:0000256" key="1">
    <source>
        <dbReference type="SAM" id="MobiDB-lite"/>
    </source>
</evidence>
<name>Q9DWB0_RCMVM</name>
<reference evidence="2 3" key="1">
    <citation type="journal article" date="1996" name="J. Gen. Virol.">
        <title>Cloning and sequence analysis of the genes encoding DNA polymerase, glycoprotein B, ICP18.5 and major DNA-binding protein of rat cytomegalovirus.</title>
        <authorList>
            <person name="Beuken E."/>
            <person name="Slobbe R."/>
            <person name="Bruggeman C.A."/>
            <person name="Vink C."/>
        </authorList>
    </citation>
    <scope>NUCLEOTIDE SEQUENCE [LARGE SCALE GENOMIC DNA]</scope>
    <source>
        <strain evidence="2 3">Maastricht</strain>
    </source>
</reference>
<protein>
    <submittedName>
        <fullName evidence="2">PR92</fullName>
    </submittedName>
</protein>
<dbReference type="InterPro" id="IPR004289">
    <property type="entry name" value="Herpes_UL92"/>
</dbReference>
<feature type="compositionally biased region" description="Basic and acidic residues" evidence="1">
    <location>
        <begin position="1"/>
        <end position="11"/>
    </location>
</feature>
<dbReference type="Proteomes" id="UP000008288">
    <property type="component" value="Segment"/>
</dbReference>
<dbReference type="KEGG" id="vg:940398"/>
<gene>
    <name evidence="2" type="primary">R92</name>
</gene>